<dbReference type="GO" id="GO:0009277">
    <property type="term" value="C:fungal-type cell wall"/>
    <property type="evidence" value="ECO:0007669"/>
    <property type="project" value="TreeGrafter"/>
</dbReference>
<dbReference type="InterPro" id="IPR053183">
    <property type="entry name" value="ASL1"/>
</dbReference>
<keyword evidence="4" id="KW-1185">Reference proteome</keyword>
<dbReference type="Proteomes" id="UP000184267">
    <property type="component" value="Unassembled WGS sequence"/>
</dbReference>
<dbReference type="GO" id="GO:0071966">
    <property type="term" value="P:fungal-type cell wall polysaccharide metabolic process"/>
    <property type="evidence" value="ECO:0007669"/>
    <property type="project" value="TreeGrafter"/>
</dbReference>
<dbReference type="InterPro" id="IPR017853">
    <property type="entry name" value="GH"/>
</dbReference>
<dbReference type="SUPFAM" id="SSF51445">
    <property type="entry name" value="(Trans)glycosidases"/>
    <property type="match status" value="1"/>
</dbReference>
<feature type="signal peptide" evidence="1">
    <location>
        <begin position="1"/>
        <end position="23"/>
    </location>
</feature>
<evidence type="ECO:0000256" key="1">
    <source>
        <dbReference type="SAM" id="SignalP"/>
    </source>
</evidence>
<sequence>MATLSKSLLSVLFGAIVAAPAFAFPAQVDTIRARALNPAFGQPGSKICLSWSEGNDPSLANLKTPHVIGLYDYGVDKPTAADRLGFDFWPLLWGGDASRLAAFDSAVTSGLGTIILGFNEPNEAGQSNLDPFTAAALWRQHIEPKRALGYKTAAPAVSNANSGIPWLKSFIQACGGCNFDYVAVHWYDVGFSNMVQYLTTFHDTFGLPILLTEFAEEDFNGGTQPTSADVLAFMKQAIPFFDETPWILAACPFGFVSGLKGSQAPTALQNADGTPNALGSLVINDGQ</sequence>
<dbReference type="AlphaFoldDB" id="A0A1M2VWI2"/>
<feature type="domain" description="Asl1-like glycosyl hydrolase catalytic" evidence="2">
    <location>
        <begin position="51"/>
        <end position="280"/>
    </location>
</feature>
<dbReference type="Pfam" id="PF11790">
    <property type="entry name" value="Glyco_hydro_cc"/>
    <property type="match status" value="1"/>
</dbReference>
<dbReference type="STRING" id="154538.A0A1M2VWI2"/>
<comment type="caution">
    <text evidence="3">The sequence shown here is derived from an EMBL/GenBank/DDBJ whole genome shotgun (WGS) entry which is preliminary data.</text>
</comment>
<proteinExistence type="predicted"/>
<dbReference type="OrthoDB" id="5959761at2759"/>
<gene>
    <name evidence="3" type="ORF">TRAPUB_11538</name>
</gene>
<dbReference type="Gene3D" id="3.20.20.80">
    <property type="entry name" value="Glycosidases"/>
    <property type="match status" value="1"/>
</dbReference>
<dbReference type="PANTHER" id="PTHR34154">
    <property type="entry name" value="ALKALI-SENSITIVE LINKAGE PROTEIN 1"/>
    <property type="match status" value="1"/>
</dbReference>
<dbReference type="PANTHER" id="PTHR34154:SF3">
    <property type="entry name" value="ALKALI-SENSITIVE LINKAGE PROTEIN 1"/>
    <property type="match status" value="1"/>
</dbReference>
<dbReference type="EMBL" id="MNAD01000557">
    <property type="protein sequence ID" value="OJT11892.1"/>
    <property type="molecule type" value="Genomic_DNA"/>
</dbReference>
<keyword evidence="1" id="KW-0732">Signal</keyword>
<dbReference type="OMA" id="LANWMDK"/>
<accession>A0A1M2VWI2</accession>
<reference evidence="3 4" key="1">
    <citation type="submission" date="2016-10" db="EMBL/GenBank/DDBJ databases">
        <title>Genome sequence of the basidiomycete white-rot fungus Trametes pubescens.</title>
        <authorList>
            <person name="Makela M.R."/>
            <person name="Granchi Z."/>
            <person name="Peng M."/>
            <person name="De Vries R.P."/>
            <person name="Grigoriev I."/>
            <person name="Riley R."/>
            <person name="Hilden K."/>
        </authorList>
    </citation>
    <scope>NUCLEOTIDE SEQUENCE [LARGE SCALE GENOMIC DNA]</scope>
    <source>
        <strain evidence="3 4">FBCC735</strain>
    </source>
</reference>
<protein>
    <submittedName>
        <fullName evidence="3">Alkali-sensitive linkage protein 1</fullName>
    </submittedName>
</protein>
<dbReference type="InterPro" id="IPR024655">
    <property type="entry name" value="Asl1_glyco_hydro_catalytic"/>
</dbReference>
<evidence type="ECO:0000313" key="3">
    <source>
        <dbReference type="EMBL" id="OJT11892.1"/>
    </source>
</evidence>
<organism evidence="3 4">
    <name type="scientific">Trametes pubescens</name>
    <name type="common">White-rot fungus</name>
    <dbReference type="NCBI Taxonomy" id="154538"/>
    <lineage>
        <taxon>Eukaryota</taxon>
        <taxon>Fungi</taxon>
        <taxon>Dikarya</taxon>
        <taxon>Basidiomycota</taxon>
        <taxon>Agaricomycotina</taxon>
        <taxon>Agaricomycetes</taxon>
        <taxon>Polyporales</taxon>
        <taxon>Polyporaceae</taxon>
        <taxon>Trametes</taxon>
    </lineage>
</organism>
<evidence type="ECO:0000259" key="2">
    <source>
        <dbReference type="Pfam" id="PF11790"/>
    </source>
</evidence>
<feature type="chain" id="PRO_5009890643" evidence="1">
    <location>
        <begin position="24"/>
        <end position="287"/>
    </location>
</feature>
<name>A0A1M2VWI2_TRAPU</name>
<evidence type="ECO:0000313" key="4">
    <source>
        <dbReference type="Proteomes" id="UP000184267"/>
    </source>
</evidence>